<keyword evidence="1" id="KW-0812">Transmembrane</keyword>
<dbReference type="EMBL" id="JACOZA010000048">
    <property type="protein sequence ID" value="MBI2096888.1"/>
    <property type="molecule type" value="Genomic_DNA"/>
</dbReference>
<keyword evidence="1" id="KW-0472">Membrane</keyword>
<accession>A0A931SBJ8</accession>
<protein>
    <submittedName>
        <fullName evidence="2">Uncharacterized protein</fullName>
    </submittedName>
</protein>
<reference evidence="2" key="1">
    <citation type="submission" date="2020-07" db="EMBL/GenBank/DDBJ databases">
        <title>Huge and variable diversity of episymbiotic CPR bacteria and DPANN archaea in groundwater ecosystems.</title>
        <authorList>
            <person name="He C.Y."/>
            <person name="Keren R."/>
            <person name="Whittaker M."/>
            <person name="Farag I.F."/>
            <person name="Doudna J."/>
            <person name="Cate J.H.D."/>
            <person name="Banfield J.F."/>
        </authorList>
    </citation>
    <scope>NUCLEOTIDE SEQUENCE</scope>
    <source>
        <strain evidence="2">NC_groundwater_193_Ag_S-0.1um_51_7</strain>
    </source>
</reference>
<sequence>MTTYQKSSHYFRPLTLTGVFNAVATLQFLFRARQWVTVTLISLLILLSLGYSALTAAKTSIFYQMSGLDTALGKTENELARSRAAMVETLKGLDPAVSASLGEMQDVAANISYLRTTTAIADAPRPQP</sequence>
<name>A0A931SBJ8_9BACT</name>
<keyword evidence="1" id="KW-1133">Transmembrane helix</keyword>
<evidence type="ECO:0000256" key="1">
    <source>
        <dbReference type="SAM" id="Phobius"/>
    </source>
</evidence>
<comment type="caution">
    <text evidence="2">The sequence shown here is derived from an EMBL/GenBank/DDBJ whole genome shotgun (WGS) entry which is preliminary data.</text>
</comment>
<feature type="transmembrane region" description="Helical" evidence="1">
    <location>
        <begin position="36"/>
        <end position="57"/>
    </location>
</feature>
<dbReference type="Proteomes" id="UP000724148">
    <property type="component" value="Unassembled WGS sequence"/>
</dbReference>
<evidence type="ECO:0000313" key="3">
    <source>
        <dbReference type="Proteomes" id="UP000724148"/>
    </source>
</evidence>
<gene>
    <name evidence="2" type="ORF">HYT40_01905</name>
</gene>
<proteinExistence type="predicted"/>
<organism evidence="2 3">
    <name type="scientific">Candidatus Sungiibacteriota bacterium</name>
    <dbReference type="NCBI Taxonomy" id="2750080"/>
    <lineage>
        <taxon>Bacteria</taxon>
        <taxon>Candidatus Sungiibacteriota</taxon>
    </lineage>
</organism>
<feature type="transmembrane region" description="Helical" evidence="1">
    <location>
        <begin position="12"/>
        <end position="30"/>
    </location>
</feature>
<evidence type="ECO:0000313" key="2">
    <source>
        <dbReference type="EMBL" id="MBI2096888.1"/>
    </source>
</evidence>
<dbReference type="AlphaFoldDB" id="A0A931SBJ8"/>